<dbReference type="InterPro" id="IPR032675">
    <property type="entry name" value="LRR_dom_sf"/>
</dbReference>
<keyword evidence="11" id="KW-1185">Reference proteome</keyword>
<organism evidence="10 11">
    <name type="scientific">Clydaea vesicula</name>
    <dbReference type="NCBI Taxonomy" id="447962"/>
    <lineage>
        <taxon>Eukaryota</taxon>
        <taxon>Fungi</taxon>
        <taxon>Fungi incertae sedis</taxon>
        <taxon>Chytridiomycota</taxon>
        <taxon>Chytridiomycota incertae sedis</taxon>
        <taxon>Chytridiomycetes</taxon>
        <taxon>Lobulomycetales</taxon>
        <taxon>Lobulomycetaceae</taxon>
        <taxon>Clydaea</taxon>
    </lineage>
</organism>
<dbReference type="EMBL" id="JADGJW010000326">
    <property type="protein sequence ID" value="KAJ3219803.1"/>
    <property type="molecule type" value="Genomic_DNA"/>
</dbReference>
<accession>A0AAD5XZJ0</accession>
<dbReference type="GO" id="GO:0030628">
    <property type="term" value="F:pre-mRNA 3'-splice site binding"/>
    <property type="evidence" value="ECO:0007669"/>
    <property type="project" value="UniProtKB-UniRule"/>
</dbReference>
<name>A0AAD5XZJ0_9FUNG</name>
<evidence type="ECO:0000256" key="5">
    <source>
        <dbReference type="ARBA" id="ARBA00023187"/>
    </source>
</evidence>
<comment type="subcellular location">
    <subcellularLocation>
        <location evidence="1 7">Nucleus</location>
    </subcellularLocation>
</comment>
<evidence type="ECO:0000259" key="9">
    <source>
        <dbReference type="Pfam" id="PF11708"/>
    </source>
</evidence>
<keyword evidence="4 7" id="KW-0747">Spliceosome</keyword>
<feature type="domain" description="Pre-mRNA-splicing factor SLU7" evidence="9">
    <location>
        <begin position="655"/>
        <end position="898"/>
    </location>
</feature>
<feature type="region of interest" description="Disordered" evidence="8">
    <location>
        <begin position="992"/>
        <end position="1011"/>
    </location>
</feature>
<evidence type="ECO:0000313" key="10">
    <source>
        <dbReference type="EMBL" id="KAJ3219803.1"/>
    </source>
</evidence>
<dbReference type="GO" id="GO:0000398">
    <property type="term" value="P:mRNA splicing, via spliceosome"/>
    <property type="evidence" value="ECO:0007669"/>
    <property type="project" value="UniProtKB-UniRule"/>
</dbReference>
<comment type="caution">
    <text evidence="10">The sequence shown here is derived from an EMBL/GenBank/DDBJ whole genome shotgun (WGS) entry which is preliminary data.</text>
</comment>
<dbReference type="GO" id="GO:0005681">
    <property type="term" value="C:spliceosomal complex"/>
    <property type="evidence" value="ECO:0007669"/>
    <property type="project" value="UniProtKB-UniRule"/>
</dbReference>
<proteinExistence type="inferred from homology"/>
<reference evidence="10" key="1">
    <citation type="submission" date="2020-05" db="EMBL/GenBank/DDBJ databases">
        <title>Phylogenomic resolution of chytrid fungi.</title>
        <authorList>
            <person name="Stajich J.E."/>
            <person name="Amses K."/>
            <person name="Simmons R."/>
            <person name="Seto K."/>
            <person name="Myers J."/>
            <person name="Bonds A."/>
            <person name="Quandt C.A."/>
            <person name="Barry K."/>
            <person name="Liu P."/>
            <person name="Grigoriev I."/>
            <person name="Longcore J.E."/>
            <person name="James T.Y."/>
        </authorList>
    </citation>
    <scope>NUCLEOTIDE SEQUENCE</scope>
    <source>
        <strain evidence="10">JEL0476</strain>
    </source>
</reference>
<dbReference type="AlphaFoldDB" id="A0AAD5XZJ0"/>
<dbReference type="InterPro" id="IPR021715">
    <property type="entry name" value="Slu7_dom"/>
</dbReference>
<evidence type="ECO:0000256" key="7">
    <source>
        <dbReference type="RuleBase" id="RU367071"/>
    </source>
</evidence>
<evidence type="ECO:0000256" key="3">
    <source>
        <dbReference type="ARBA" id="ARBA00022664"/>
    </source>
</evidence>
<dbReference type="InterPro" id="IPR039974">
    <property type="entry name" value="Splicing_factor_SLU7"/>
</dbReference>
<gene>
    <name evidence="10" type="primary">SLU7</name>
    <name evidence="10" type="ORF">HK099_004566</name>
</gene>
<dbReference type="Proteomes" id="UP001211065">
    <property type="component" value="Unassembled WGS sequence"/>
</dbReference>
<evidence type="ECO:0000313" key="11">
    <source>
        <dbReference type="Proteomes" id="UP001211065"/>
    </source>
</evidence>
<evidence type="ECO:0000256" key="6">
    <source>
        <dbReference type="ARBA" id="ARBA00023242"/>
    </source>
</evidence>
<dbReference type="SUPFAM" id="SSF52047">
    <property type="entry name" value="RNI-like"/>
    <property type="match status" value="1"/>
</dbReference>
<comment type="similarity">
    <text evidence="2 7">Belongs to the SLU7 family.</text>
</comment>
<protein>
    <recommendedName>
        <fullName evidence="7">Pre-mRNA-splicing factor SLU7</fullName>
    </recommendedName>
</protein>
<comment type="function">
    <text evidence="7">Involved in pre-mRNA splicing.</text>
</comment>
<evidence type="ECO:0000256" key="2">
    <source>
        <dbReference type="ARBA" id="ARBA00007203"/>
    </source>
</evidence>
<dbReference type="CDD" id="cd09917">
    <property type="entry name" value="F-box_SF"/>
    <property type="match status" value="1"/>
</dbReference>
<dbReference type="PANTHER" id="PTHR12942">
    <property type="entry name" value="STEP II SPLICING FACTOR SLU7"/>
    <property type="match status" value="1"/>
</dbReference>
<evidence type="ECO:0000256" key="4">
    <source>
        <dbReference type="ARBA" id="ARBA00022728"/>
    </source>
</evidence>
<feature type="region of interest" description="Disordered" evidence="8">
    <location>
        <begin position="707"/>
        <end position="730"/>
    </location>
</feature>
<dbReference type="Pfam" id="PF11708">
    <property type="entry name" value="Slu7"/>
    <property type="match status" value="1"/>
</dbReference>
<keyword evidence="6 7" id="KW-0539">Nucleus</keyword>
<sequence length="1011" mass="117715">MSNFLEILKLSKILFHFEFSSKFTELEDLLNDDKQKSLAKQCNDFFFKLKKEITSCVANCDNLFTAPLETFKQFKLLLVDNKVEFFCDKSEFLYDIVKKISETKLTKKFVLNNNSAVHSNKIKIDLKSKRDKPYLNLPEELLLKIFSPFEKDTTNLLKFSLVNYKWLRLVRHMVYDTSVLLPWTFVPFMITLNSNLNFIKCVNKSWPKIIVSKLYFDICWNSVETELLSSLFLQLTTLTELHSPLSFDSIAKVMTRCPLLSTISVGYSGFSDFTFDWTCDSEYLNNLTQIKNLKFYEFFSIKEIDKESLKTLAFKDLETLRFETEGECYWILKFLLNGTVKLRELVICPKNYAEQPLDIYEVLKETKQPNLMYLELKGCNVDSKTLELIKSKFLILNTLKIGDFSQLDLKNRDFDFLKQLLKGGNKHLKGIFLNLDGELTDKILREVSENLPNLVNFNVKFNSGSTNLNFKAVEEFCSSLPKLKFIRNSYFSDEILQLFKNFYVYVEDTPLYNGDFEDEISCYGNEIDDFRKQKVIDEARKSGTIPAEVDPTTGKDINPHIPQYMSQAPWYLDINHPTLKHQRNTVEEFRTDLDTWYKRGEKQGPAATKYRKGACENCGAMTHKKKDCVERPRKNKAKYTGKEIQADEVIMDIKLDFDAKRDRWNGYDPNQQQATIEEWELIDEERKKLREEEVKKNLKLGINLDNSDDEEANEDAKGYGEDMDMPGTKLDTKTRTTVRNLRMREDTAKYLLNLDVNSSYYDPKTRSMRDNPLKHKDPSELSYAGDNFVRYTGDAPKHAQLQLYAWDQAKKNPDVHLLANPTQVEMMNKKDMSQKEAKTNVLKGSIIEKYGGEEHLKVPSKDLLLAQTEQYVEYSQTGKLIKGQEKAVAKSIYEEDVNSYCSGKAGKEAMKASEEMMIKKLEQKKKEQLNKPLVNKKSTTEDSEELDKEKLEIALKNEKARNEEGATLNRKRKYNTAEDMKEVTKEELEAFRINKQRNDDPMLHFKDDDDL</sequence>
<evidence type="ECO:0000256" key="1">
    <source>
        <dbReference type="ARBA" id="ARBA00004123"/>
    </source>
</evidence>
<comment type="subunit">
    <text evidence="7">Associated with the spliceosome.</text>
</comment>
<dbReference type="Gene3D" id="3.80.10.10">
    <property type="entry name" value="Ribonuclease Inhibitor"/>
    <property type="match status" value="1"/>
</dbReference>
<evidence type="ECO:0000256" key="8">
    <source>
        <dbReference type="SAM" id="MobiDB-lite"/>
    </source>
</evidence>
<keyword evidence="5 7" id="KW-0508">mRNA splicing</keyword>
<dbReference type="PANTHER" id="PTHR12942:SF2">
    <property type="entry name" value="PRE-MRNA-SPLICING FACTOR SLU7"/>
    <property type="match status" value="1"/>
</dbReference>
<keyword evidence="3 7" id="KW-0507">mRNA processing</keyword>